<evidence type="ECO:0000256" key="6">
    <source>
        <dbReference type="SAM" id="MobiDB-lite"/>
    </source>
</evidence>
<evidence type="ECO:0000256" key="3">
    <source>
        <dbReference type="ARBA" id="ARBA00022692"/>
    </source>
</evidence>
<keyword evidence="3 7" id="KW-0812">Transmembrane</keyword>
<evidence type="ECO:0000313" key="9">
    <source>
        <dbReference type="Proteomes" id="UP000319478"/>
    </source>
</evidence>
<feature type="transmembrane region" description="Helical" evidence="7">
    <location>
        <begin position="179"/>
        <end position="199"/>
    </location>
</feature>
<sequence length="594" mass="64341">MPSTTVTGSPEELSAGPAGQFSKGAGHGPMSVLPMPAVSLPGAPVMPGDTPSGDTVPGNGTPVVHAAPPLPSYIPPFGMRTVVGCLGMLLAVHVAGFNEHVTEIGLSDIRGAMHIGHDEGTWVISIYEAFNIAAMAFTPWFYMSFSIYRFSIFMTATMALLSIPAPFMPDVTSLCILRAAQGLAGGCLPPVLMTVMLKYLPPQIRVFGIAGYAMSATFGPNLGVPLEAFWFEDMGWRWLYWEIVPMAAVASVMMAYGLPRDPMHLERFEKFNWLGLLMGLPAICALVTVLYQGDRLDWFRSPVITDLAFWGGAAFVVFVVNEAFHPSPYFKIQYWQSRNIQASLLSLIGILAICALMTDVPVTYLEAVRGYRPVQAAPISLVVALPQLLMLPLIAAICNSRKVDCRYILSGGMLCLALASWLGTWLTVDWVRDNFYPIQILQVFGQPMTVIPTLMLSTMALGPADGPFISGMVNLLKGLANAVAFALFSTLSRRREQYHSTMLLDHHGAHATSLSGQGDPIAGQLSATSPDGGHVAANILQVFHTYVHEQALVLALVDIYFLLVWACLGYAVMNLLLPRRVYPPRAPSPSQHAG</sequence>
<keyword evidence="5 7" id="KW-0472">Membrane</keyword>
<dbReference type="PANTHER" id="PTHR42718:SF9">
    <property type="entry name" value="MAJOR FACILITATOR SUPERFAMILY MULTIDRUG TRANSPORTER MFSC"/>
    <property type="match status" value="1"/>
</dbReference>
<feature type="transmembrane region" description="Helical" evidence="7">
    <location>
        <begin position="150"/>
        <end position="167"/>
    </location>
</feature>
<evidence type="ECO:0000256" key="4">
    <source>
        <dbReference type="ARBA" id="ARBA00022989"/>
    </source>
</evidence>
<keyword evidence="4 7" id="KW-1133">Transmembrane helix</keyword>
<feature type="region of interest" description="Disordered" evidence="6">
    <location>
        <begin position="1"/>
        <end position="26"/>
    </location>
</feature>
<feature type="transmembrane region" description="Helical" evidence="7">
    <location>
        <begin position="344"/>
        <end position="364"/>
    </location>
</feature>
<feature type="transmembrane region" description="Helical" evidence="7">
    <location>
        <begin position="206"/>
        <end position="226"/>
    </location>
</feature>
<protein>
    <submittedName>
        <fullName evidence="8">MFS transporter</fullName>
    </submittedName>
</protein>
<feature type="transmembrane region" description="Helical" evidence="7">
    <location>
        <begin position="407"/>
        <end position="428"/>
    </location>
</feature>
<organism evidence="8 9">
    <name type="scientific">Novacetimonas hansenii</name>
    <name type="common">Komagataeibacter hansenii</name>
    <dbReference type="NCBI Taxonomy" id="436"/>
    <lineage>
        <taxon>Bacteria</taxon>
        <taxon>Pseudomonadati</taxon>
        <taxon>Pseudomonadota</taxon>
        <taxon>Alphaproteobacteria</taxon>
        <taxon>Acetobacterales</taxon>
        <taxon>Acetobacteraceae</taxon>
        <taxon>Novacetimonas</taxon>
    </lineage>
</organism>
<gene>
    <name evidence="8" type="ORF">GHA01_19310</name>
</gene>
<dbReference type="SUPFAM" id="SSF103473">
    <property type="entry name" value="MFS general substrate transporter"/>
    <property type="match status" value="1"/>
</dbReference>
<proteinExistence type="predicted"/>
<dbReference type="EMBL" id="BJNN01000102">
    <property type="protein sequence ID" value="GEC64082.1"/>
    <property type="molecule type" value="Genomic_DNA"/>
</dbReference>
<evidence type="ECO:0000313" key="8">
    <source>
        <dbReference type="EMBL" id="GEC64082.1"/>
    </source>
</evidence>
<feature type="transmembrane region" description="Helical" evidence="7">
    <location>
        <begin position="303"/>
        <end position="324"/>
    </location>
</feature>
<dbReference type="InterPro" id="IPR036259">
    <property type="entry name" value="MFS_trans_sf"/>
</dbReference>
<name>A0ABQ0SIG8_NOVHA</name>
<dbReference type="Gene3D" id="1.20.1250.20">
    <property type="entry name" value="MFS general substrate transporter like domains"/>
    <property type="match status" value="1"/>
</dbReference>
<dbReference type="PANTHER" id="PTHR42718">
    <property type="entry name" value="MAJOR FACILITATOR SUPERFAMILY MULTIDRUG TRANSPORTER MFSC"/>
    <property type="match status" value="1"/>
</dbReference>
<feature type="transmembrane region" description="Helical" evidence="7">
    <location>
        <begin position="551"/>
        <end position="577"/>
    </location>
</feature>
<reference evidence="8 9" key="1">
    <citation type="submission" date="2019-06" db="EMBL/GenBank/DDBJ databases">
        <title>Whole genome shotgun sequence of Komagataeibacter hansenii NBRC 14820.</title>
        <authorList>
            <person name="Hosoyama A."/>
            <person name="Uohara A."/>
            <person name="Ohji S."/>
            <person name="Ichikawa N."/>
        </authorList>
    </citation>
    <scope>NUCLEOTIDE SEQUENCE [LARGE SCALE GENOMIC DNA]</scope>
    <source>
        <strain evidence="8 9">NBRC 14820</strain>
    </source>
</reference>
<feature type="transmembrane region" description="Helical" evidence="7">
    <location>
        <begin position="376"/>
        <end position="395"/>
    </location>
</feature>
<dbReference type="InterPro" id="IPR011701">
    <property type="entry name" value="MFS"/>
</dbReference>
<feature type="transmembrane region" description="Helical" evidence="7">
    <location>
        <begin position="238"/>
        <end position="259"/>
    </location>
</feature>
<comment type="subcellular location">
    <subcellularLocation>
        <location evidence="1">Membrane</location>
        <topology evidence="1">Multi-pass membrane protein</topology>
    </subcellularLocation>
</comment>
<evidence type="ECO:0000256" key="1">
    <source>
        <dbReference type="ARBA" id="ARBA00004141"/>
    </source>
</evidence>
<evidence type="ECO:0000256" key="5">
    <source>
        <dbReference type="ARBA" id="ARBA00023136"/>
    </source>
</evidence>
<keyword evidence="2" id="KW-0813">Transport</keyword>
<dbReference type="Proteomes" id="UP000319478">
    <property type="component" value="Unassembled WGS sequence"/>
</dbReference>
<evidence type="ECO:0000256" key="2">
    <source>
        <dbReference type="ARBA" id="ARBA00022448"/>
    </source>
</evidence>
<feature type="transmembrane region" description="Helical" evidence="7">
    <location>
        <begin position="271"/>
        <end position="291"/>
    </location>
</feature>
<feature type="transmembrane region" description="Helical" evidence="7">
    <location>
        <begin position="474"/>
        <end position="492"/>
    </location>
</feature>
<dbReference type="Pfam" id="PF07690">
    <property type="entry name" value="MFS_1"/>
    <property type="match status" value="1"/>
</dbReference>
<comment type="caution">
    <text evidence="8">The sequence shown here is derived from an EMBL/GenBank/DDBJ whole genome shotgun (WGS) entry which is preliminary data.</text>
</comment>
<evidence type="ECO:0000256" key="7">
    <source>
        <dbReference type="SAM" id="Phobius"/>
    </source>
</evidence>
<accession>A0ABQ0SIG8</accession>
<keyword evidence="9" id="KW-1185">Reference proteome</keyword>